<dbReference type="PROSITE" id="PS50801">
    <property type="entry name" value="STAS"/>
    <property type="match status" value="1"/>
</dbReference>
<dbReference type="InterPro" id="IPR003658">
    <property type="entry name" value="Anti-sigma_ant"/>
</dbReference>
<dbReference type="Gene3D" id="3.30.750.24">
    <property type="entry name" value="STAS domain"/>
    <property type="match status" value="1"/>
</dbReference>
<dbReference type="RefSeq" id="WP_317940065.1">
    <property type="nucleotide sequence ID" value="NZ_JAUBDJ010000001.1"/>
</dbReference>
<reference evidence="4 5" key="1">
    <citation type="submission" date="2023-06" db="EMBL/GenBank/DDBJ databases">
        <title>Sporosarcina sp. nov., isolated from Korean traditional fermented seafood 'Jeotgal'.</title>
        <authorList>
            <person name="Yang A.I."/>
            <person name="Shin N.-R."/>
        </authorList>
    </citation>
    <scope>NUCLEOTIDE SEQUENCE [LARGE SCALE GENOMIC DNA]</scope>
    <source>
        <strain evidence="4 5">KCTC43456</strain>
    </source>
</reference>
<dbReference type="PANTHER" id="PTHR33495">
    <property type="entry name" value="ANTI-SIGMA FACTOR ANTAGONIST TM_1081-RELATED-RELATED"/>
    <property type="match status" value="1"/>
</dbReference>
<feature type="domain" description="STAS" evidence="3">
    <location>
        <begin position="1"/>
        <end position="93"/>
    </location>
</feature>
<dbReference type="InterPro" id="IPR002645">
    <property type="entry name" value="STAS_dom"/>
</dbReference>
<dbReference type="EMBL" id="JAUBDJ010000001">
    <property type="protein sequence ID" value="MDW0115612.1"/>
    <property type="molecule type" value="Genomic_DNA"/>
</dbReference>
<evidence type="ECO:0000256" key="1">
    <source>
        <dbReference type="ARBA" id="ARBA00009013"/>
    </source>
</evidence>
<dbReference type="GO" id="GO:0043856">
    <property type="term" value="F:anti-sigma factor antagonist activity"/>
    <property type="evidence" value="ECO:0007669"/>
    <property type="project" value="InterPro"/>
</dbReference>
<evidence type="ECO:0000313" key="4">
    <source>
        <dbReference type="EMBL" id="MDW0115612.1"/>
    </source>
</evidence>
<dbReference type="AlphaFoldDB" id="A0AAW9A497"/>
<accession>A0AAW9A497</accession>
<dbReference type="PANTHER" id="PTHR33495:SF2">
    <property type="entry name" value="ANTI-SIGMA FACTOR ANTAGONIST TM_1081-RELATED"/>
    <property type="match status" value="1"/>
</dbReference>
<dbReference type="Proteomes" id="UP001271648">
    <property type="component" value="Unassembled WGS sequence"/>
</dbReference>
<protein>
    <recommendedName>
        <fullName evidence="2">Anti-sigma factor antagonist</fullName>
    </recommendedName>
</protein>
<evidence type="ECO:0000259" key="3">
    <source>
        <dbReference type="PROSITE" id="PS50801"/>
    </source>
</evidence>
<dbReference type="Pfam" id="PF01740">
    <property type="entry name" value="STAS"/>
    <property type="match status" value="1"/>
</dbReference>
<comment type="caution">
    <text evidence="4">The sequence shown here is derived from an EMBL/GenBank/DDBJ whole genome shotgun (WGS) entry which is preliminary data.</text>
</comment>
<proteinExistence type="inferred from homology"/>
<keyword evidence="5" id="KW-1185">Reference proteome</keyword>
<comment type="similarity">
    <text evidence="1 2">Belongs to the anti-sigma-factor antagonist family.</text>
</comment>
<organism evidence="4 5">
    <name type="scientific">Sporosarcina thermotolerans</name>
    <dbReference type="NCBI Taxonomy" id="633404"/>
    <lineage>
        <taxon>Bacteria</taxon>
        <taxon>Bacillati</taxon>
        <taxon>Bacillota</taxon>
        <taxon>Bacilli</taxon>
        <taxon>Bacillales</taxon>
        <taxon>Caryophanaceae</taxon>
        <taxon>Sporosarcina</taxon>
    </lineage>
</organism>
<dbReference type="InterPro" id="IPR036513">
    <property type="entry name" value="STAS_dom_sf"/>
</dbReference>
<sequence length="116" mass="12497">MAEIKQIDGIMVVTLAGELDNLEANKIRSTISSSIFTGKIRGIVWDLSRLGFMDSAGIGLILGRMRDLAPFNGETIIVNPSPTMEKIFNFSGLGSNIRHGSIDSVIGEIGGVLYEK</sequence>
<name>A0AAW9A497_9BACL</name>
<dbReference type="NCBIfam" id="TIGR00377">
    <property type="entry name" value="ant_ant_sig"/>
    <property type="match status" value="1"/>
</dbReference>
<dbReference type="SUPFAM" id="SSF52091">
    <property type="entry name" value="SpoIIaa-like"/>
    <property type="match status" value="1"/>
</dbReference>
<evidence type="ECO:0000313" key="5">
    <source>
        <dbReference type="Proteomes" id="UP001271648"/>
    </source>
</evidence>
<evidence type="ECO:0000256" key="2">
    <source>
        <dbReference type="RuleBase" id="RU003749"/>
    </source>
</evidence>
<gene>
    <name evidence="4" type="ORF">QTL97_01505</name>
</gene>